<reference evidence="1" key="1">
    <citation type="journal article" date="2022" name="Syst. Appl. Microbiol.">
        <title>Natronocalculus amylovorans gen. nov., sp. nov., and Natranaeroarchaeum aerophilus sp. nov., dominant culturable amylolytic natronoarchaea from hypersaline soda lakes in southwestern Siberia.</title>
        <authorList>
            <person name="Sorokin D.Y."/>
            <person name="Elcheninov A.G."/>
            <person name="Khizhniak T.V."/>
            <person name="Koenen M."/>
            <person name="Bale N.J."/>
            <person name="Damste J.S.S."/>
            <person name="Kublanov I.V."/>
        </authorList>
    </citation>
    <scope>NUCLEOTIDE SEQUENCE</scope>
    <source>
        <strain evidence="1">AArc-St2</strain>
    </source>
</reference>
<keyword evidence="2" id="KW-1185">Reference proteome</keyword>
<dbReference type="Pfam" id="PF14022">
    <property type="entry name" value="DUF4238"/>
    <property type="match status" value="1"/>
</dbReference>
<dbReference type="InterPro" id="IPR025332">
    <property type="entry name" value="DUF4238"/>
</dbReference>
<dbReference type="Proteomes" id="UP001203207">
    <property type="component" value="Unassembled WGS sequence"/>
</dbReference>
<dbReference type="EMBL" id="JAKRVX010000003">
    <property type="protein sequence ID" value="MCL9817014.1"/>
    <property type="molecule type" value="Genomic_DNA"/>
</dbReference>
<protein>
    <submittedName>
        <fullName evidence="1">DUF4238 domain-containing protein</fullName>
    </submittedName>
</protein>
<dbReference type="AlphaFoldDB" id="A0AAE3FX89"/>
<sequence>MRDKYIRQHYVPKHHLKQFSPEPDGSKVWCYDKYQQKSFQVSTRKIAVENYFYDGPEEDADTERWLHNLENKIADENGPYDKIMRNNEFSTRILTPREIYYFAMYISVQELRTRMWRDILKNSSEKLANILGEDIPAELKHEISNFSSEASLRKFQTDFFKKHVPRFSDMLVNRMEWNVIENKTSVPLWTSDHPVIRYNTNTRKSAGGKGLLSWGIEIFFPLSPNKILHLLDKEEYNTERQFITDEFHDVNIPIFYNDLQVQNSTRHIFSISEDFEWVEKRLSDSPELKNPDRDLVNIQYRIPDDTYTQYDHSYR</sequence>
<organism evidence="1 2">
    <name type="scientific">Natronocalculus amylovorans</name>
    <dbReference type="NCBI Taxonomy" id="2917812"/>
    <lineage>
        <taxon>Archaea</taxon>
        <taxon>Methanobacteriati</taxon>
        <taxon>Methanobacteriota</taxon>
        <taxon>Stenosarchaea group</taxon>
        <taxon>Halobacteria</taxon>
        <taxon>Halobacteriales</taxon>
        <taxon>Haloferacaceae</taxon>
        <taxon>Natronocalculus</taxon>
    </lineage>
</organism>
<gene>
    <name evidence="1" type="ORF">AArcSt2_08680</name>
</gene>
<proteinExistence type="predicted"/>
<comment type="caution">
    <text evidence="1">The sequence shown here is derived from an EMBL/GenBank/DDBJ whole genome shotgun (WGS) entry which is preliminary data.</text>
</comment>
<evidence type="ECO:0000313" key="2">
    <source>
        <dbReference type="Proteomes" id="UP001203207"/>
    </source>
</evidence>
<reference evidence="1" key="2">
    <citation type="submission" date="2022-02" db="EMBL/GenBank/DDBJ databases">
        <authorList>
            <person name="Elcheninov A.G."/>
            <person name="Sorokin D.Y."/>
            <person name="Kublanov I.V."/>
        </authorList>
    </citation>
    <scope>NUCLEOTIDE SEQUENCE</scope>
    <source>
        <strain evidence="1">AArc-St2</strain>
    </source>
</reference>
<accession>A0AAE3FX89</accession>
<evidence type="ECO:0000313" key="1">
    <source>
        <dbReference type="EMBL" id="MCL9817014.1"/>
    </source>
</evidence>
<dbReference type="RefSeq" id="WP_250583966.1">
    <property type="nucleotide sequence ID" value="NZ_JAKRVX010000003.1"/>
</dbReference>
<name>A0AAE3FX89_9EURY</name>